<accession>A0ABP7UP42</accession>
<sequence length="401" mass="46291">MTNNKVTYLLFSLTFLLLISCDKSGKIKNPFKKNKSGLEYAMLPLEDSLPKLSDSYKNTKKREIENFFTNNFANDFENMSFLVAKNGQIIYEKYDGFADKENNILNSPETPLHIASVTKVLTASAILKLIDAKKISLDQKLTTLFDKFPYPDVTVKTLLNHRSGMKKYNYFCDDKANWGRDKTLTNKDLLEVIINKNIPLETKTDTHFSYNNTNYALLALIIEKVTGMKYSQAMKKIIFEPLGMKNTFVFDETTPKEKGTPSYKYNYVKYPFDFLDAVYGDKNIYSTPRDLLKFDLARNAPGFLSKNLLEQVYKGYSYESKGSKNYGLGIRLREWDTGQKLFYHNGWWHGNTASYITLRKENAVIIALSNKFTRKTFQMKRLSALFGDYPFTLKDTVAKDE</sequence>
<dbReference type="GO" id="GO:0016787">
    <property type="term" value="F:hydrolase activity"/>
    <property type="evidence" value="ECO:0007669"/>
    <property type="project" value="UniProtKB-KW"/>
</dbReference>
<evidence type="ECO:0000313" key="3">
    <source>
        <dbReference type="Proteomes" id="UP001500426"/>
    </source>
</evidence>
<dbReference type="EMBL" id="BAABCS010000014">
    <property type="protein sequence ID" value="GAA4048880.1"/>
    <property type="molecule type" value="Genomic_DNA"/>
</dbReference>
<dbReference type="Gene3D" id="3.40.710.10">
    <property type="entry name" value="DD-peptidase/beta-lactamase superfamily"/>
    <property type="match status" value="1"/>
</dbReference>
<organism evidence="2 3">
    <name type="scientific">Flavobacterium chungnamense</name>
    <dbReference type="NCBI Taxonomy" id="706182"/>
    <lineage>
        <taxon>Bacteria</taxon>
        <taxon>Pseudomonadati</taxon>
        <taxon>Bacteroidota</taxon>
        <taxon>Flavobacteriia</taxon>
        <taxon>Flavobacteriales</taxon>
        <taxon>Flavobacteriaceae</taxon>
        <taxon>Flavobacterium</taxon>
    </lineage>
</organism>
<evidence type="ECO:0000259" key="1">
    <source>
        <dbReference type="Pfam" id="PF00144"/>
    </source>
</evidence>
<dbReference type="InterPro" id="IPR050491">
    <property type="entry name" value="AmpC-like"/>
</dbReference>
<proteinExistence type="predicted"/>
<dbReference type="RefSeq" id="WP_345092491.1">
    <property type="nucleotide sequence ID" value="NZ_BAABCS010000014.1"/>
</dbReference>
<dbReference type="PANTHER" id="PTHR46825">
    <property type="entry name" value="D-ALANYL-D-ALANINE-CARBOXYPEPTIDASE/ENDOPEPTIDASE AMPH"/>
    <property type="match status" value="1"/>
</dbReference>
<dbReference type="Pfam" id="PF00144">
    <property type="entry name" value="Beta-lactamase"/>
    <property type="match status" value="1"/>
</dbReference>
<evidence type="ECO:0000313" key="2">
    <source>
        <dbReference type="EMBL" id="GAA4048880.1"/>
    </source>
</evidence>
<keyword evidence="2" id="KW-0378">Hydrolase</keyword>
<keyword evidence="3" id="KW-1185">Reference proteome</keyword>
<feature type="domain" description="Beta-lactamase-related" evidence="1">
    <location>
        <begin position="75"/>
        <end position="375"/>
    </location>
</feature>
<protein>
    <submittedName>
        <fullName evidence="2">Serine hydrolase domain-containing protein</fullName>
    </submittedName>
</protein>
<dbReference type="InterPro" id="IPR012338">
    <property type="entry name" value="Beta-lactam/transpept-like"/>
</dbReference>
<dbReference type="InterPro" id="IPR001466">
    <property type="entry name" value="Beta-lactam-related"/>
</dbReference>
<gene>
    <name evidence="2" type="ORF">GCM10022388_13220</name>
</gene>
<name>A0ABP7UP42_9FLAO</name>
<comment type="caution">
    <text evidence="2">The sequence shown here is derived from an EMBL/GenBank/DDBJ whole genome shotgun (WGS) entry which is preliminary data.</text>
</comment>
<reference evidence="3" key="1">
    <citation type="journal article" date="2019" name="Int. J. Syst. Evol. Microbiol.">
        <title>The Global Catalogue of Microorganisms (GCM) 10K type strain sequencing project: providing services to taxonomists for standard genome sequencing and annotation.</title>
        <authorList>
            <consortium name="The Broad Institute Genomics Platform"/>
            <consortium name="The Broad Institute Genome Sequencing Center for Infectious Disease"/>
            <person name="Wu L."/>
            <person name="Ma J."/>
        </authorList>
    </citation>
    <scope>NUCLEOTIDE SEQUENCE [LARGE SCALE GENOMIC DNA]</scope>
    <source>
        <strain evidence="3">JCM 17068</strain>
    </source>
</reference>
<dbReference type="SUPFAM" id="SSF56601">
    <property type="entry name" value="beta-lactamase/transpeptidase-like"/>
    <property type="match status" value="1"/>
</dbReference>
<dbReference type="PROSITE" id="PS51257">
    <property type="entry name" value="PROKAR_LIPOPROTEIN"/>
    <property type="match status" value="1"/>
</dbReference>
<dbReference type="PANTHER" id="PTHR46825:SF9">
    <property type="entry name" value="BETA-LACTAMASE-RELATED DOMAIN-CONTAINING PROTEIN"/>
    <property type="match status" value="1"/>
</dbReference>
<dbReference type="Proteomes" id="UP001500426">
    <property type="component" value="Unassembled WGS sequence"/>
</dbReference>